<keyword evidence="2 8" id="KW-0812">Transmembrane</keyword>
<evidence type="ECO:0000256" key="2">
    <source>
        <dbReference type="ARBA" id="ARBA00022692"/>
    </source>
</evidence>
<evidence type="ECO:0000259" key="9">
    <source>
        <dbReference type="PROSITE" id="PS51292"/>
    </source>
</evidence>
<accession>A0A9P5UDN4</accession>
<dbReference type="Proteomes" id="UP000772434">
    <property type="component" value="Unassembled WGS sequence"/>
</dbReference>
<dbReference type="InterPro" id="IPR013083">
    <property type="entry name" value="Znf_RING/FYVE/PHD"/>
</dbReference>
<evidence type="ECO:0000256" key="8">
    <source>
        <dbReference type="SAM" id="Phobius"/>
    </source>
</evidence>
<keyword evidence="7 8" id="KW-0472">Membrane</keyword>
<comment type="caution">
    <text evidence="10">The sequence shown here is derived from an EMBL/GenBank/DDBJ whole genome shotgun (WGS) entry which is preliminary data.</text>
</comment>
<evidence type="ECO:0000256" key="1">
    <source>
        <dbReference type="ARBA" id="ARBA00004141"/>
    </source>
</evidence>
<evidence type="ECO:0000256" key="6">
    <source>
        <dbReference type="ARBA" id="ARBA00022989"/>
    </source>
</evidence>
<dbReference type="GO" id="GO:0016020">
    <property type="term" value="C:membrane"/>
    <property type="evidence" value="ECO:0007669"/>
    <property type="project" value="UniProtKB-SubCell"/>
</dbReference>
<dbReference type="PROSITE" id="PS51292">
    <property type="entry name" value="ZF_RING_CH"/>
    <property type="match status" value="1"/>
</dbReference>
<evidence type="ECO:0000313" key="10">
    <source>
        <dbReference type="EMBL" id="KAF9074418.1"/>
    </source>
</evidence>
<proteinExistence type="predicted"/>
<dbReference type="Gene3D" id="3.30.40.10">
    <property type="entry name" value="Zinc/RING finger domain, C3HC4 (zinc finger)"/>
    <property type="match status" value="1"/>
</dbReference>
<feature type="domain" description="RING-CH-type" evidence="9">
    <location>
        <begin position="8"/>
        <end position="79"/>
    </location>
</feature>
<keyword evidence="6 8" id="KW-1133">Transmembrane helix</keyword>
<keyword evidence="5" id="KW-0862">Zinc</keyword>
<feature type="transmembrane region" description="Helical" evidence="8">
    <location>
        <begin position="109"/>
        <end position="130"/>
    </location>
</feature>
<organism evidence="10 11">
    <name type="scientific">Rhodocollybia butyracea</name>
    <dbReference type="NCBI Taxonomy" id="206335"/>
    <lineage>
        <taxon>Eukaryota</taxon>
        <taxon>Fungi</taxon>
        <taxon>Dikarya</taxon>
        <taxon>Basidiomycota</taxon>
        <taxon>Agaricomycotina</taxon>
        <taxon>Agaricomycetes</taxon>
        <taxon>Agaricomycetidae</taxon>
        <taxon>Agaricales</taxon>
        <taxon>Marasmiineae</taxon>
        <taxon>Omphalotaceae</taxon>
        <taxon>Rhodocollybia</taxon>
    </lineage>
</organism>
<keyword evidence="3" id="KW-0479">Metal-binding</keyword>
<dbReference type="SMART" id="SM00744">
    <property type="entry name" value="RINGv"/>
    <property type="match status" value="1"/>
</dbReference>
<dbReference type="SUPFAM" id="SSF57850">
    <property type="entry name" value="RING/U-box"/>
    <property type="match status" value="1"/>
</dbReference>
<dbReference type="InterPro" id="IPR011016">
    <property type="entry name" value="Znf_RING-CH"/>
</dbReference>
<evidence type="ECO:0000256" key="5">
    <source>
        <dbReference type="ARBA" id="ARBA00022833"/>
    </source>
</evidence>
<evidence type="ECO:0000313" key="11">
    <source>
        <dbReference type="Proteomes" id="UP000772434"/>
    </source>
</evidence>
<evidence type="ECO:0000256" key="4">
    <source>
        <dbReference type="ARBA" id="ARBA00022771"/>
    </source>
</evidence>
<reference evidence="10" key="1">
    <citation type="submission" date="2020-11" db="EMBL/GenBank/DDBJ databases">
        <authorList>
            <consortium name="DOE Joint Genome Institute"/>
            <person name="Ahrendt S."/>
            <person name="Riley R."/>
            <person name="Andreopoulos W."/>
            <person name="Labutti K."/>
            <person name="Pangilinan J."/>
            <person name="Ruiz-Duenas F.J."/>
            <person name="Barrasa J.M."/>
            <person name="Sanchez-Garcia M."/>
            <person name="Camarero S."/>
            <person name="Miyauchi S."/>
            <person name="Serrano A."/>
            <person name="Linde D."/>
            <person name="Babiker R."/>
            <person name="Drula E."/>
            <person name="Ayuso-Fernandez I."/>
            <person name="Pacheco R."/>
            <person name="Padilla G."/>
            <person name="Ferreira P."/>
            <person name="Barriuso J."/>
            <person name="Kellner H."/>
            <person name="Castanera R."/>
            <person name="Alfaro M."/>
            <person name="Ramirez L."/>
            <person name="Pisabarro A.G."/>
            <person name="Kuo A."/>
            <person name="Tritt A."/>
            <person name="Lipzen A."/>
            <person name="He G."/>
            <person name="Yan M."/>
            <person name="Ng V."/>
            <person name="Cullen D."/>
            <person name="Martin F."/>
            <person name="Rosso M.-N."/>
            <person name="Henrissat B."/>
            <person name="Hibbett D."/>
            <person name="Martinez A.T."/>
            <person name="Grigoriev I.V."/>
        </authorList>
    </citation>
    <scope>NUCLEOTIDE SEQUENCE</scope>
    <source>
        <strain evidence="10">AH 40177</strain>
    </source>
</reference>
<dbReference type="GO" id="GO:0008270">
    <property type="term" value="F:zinc ion binding"/>
    <property type="evidence" value="ECO:0007669"/>
    <property type="project" value="UniProtKB-KW"/>
</dbReference>
<sequence length="494" mass="55457">MSDYIPTIDDIRLKMCYICREEETFDEPSDPPRAWTHPCKCTLIAHESCLLSWIETAQAKPSGRDALKCPQCATQYEIVHSGGTWGYLQRGVWRMLTDVNIFAGYMGKLVLIMVPSTVLSVVGAGTYWMLTKYGAYAVREFFGKQVYDAFLTSDMSKWPWNAYINLPLIPIFLIASRFESSFGFLPIVSALLEWPNLYSRGPQSPAVFEWNTKNLYPPSPYTVGFILLPLARILYNRALKKVTRWLLGPRIPTVDGQDDNALMIVRVRGGAGDNGNEGQRNVNAQQEQVDAVPALDDPVAERNPADQTITIYASPLGRKLAGALLVPLIARQMGNFILRLARREGVLASYLRQILAVGPRSVPNRSWWDANSLSSSYPRWKAGTSPPGSSVSFGIGSYRWSFDKTGSTILGSDVPWKDVLRALWGGSRAWAEFDPVWWRNTLGFGLFVVGKDALNLLHLWLIKRERETRRIKNRDFAGVDITGLDLIDKPNDQA</sequence>
<protein>
    <recommendedName>
        <fullName evidence="9">RING-CH-type domain-containing protein</fullName>
    </recommendedName>
</protein>
<comment type="subcellular location">
    <subcellularLocation>
        <location evidence="1">Membrane</location>
        <topology evidence="1">Multi-pass membrane protein</topology>
    </subcellularLocation>
</comment>
<dbReference type="AlphaFoldDB" id="A0A9P5UDN4"/>
<dbReference type="OrthoDB" id="5817083at2759"/>
<dbReference type="PANTHER" id="PTHR46283">
    <property type="entry name" value="E3 UBIQUITIN-PROTEIN LIGASE MARCH5"/>
    <property type="match status" value="1"/>
</dbReference>
<evidence type="ECO:0000256" key="3">
    <source>
        <dbReference type="ARBA" id="ARBA00022723"/>
    </source>
</evidence>
<keyword evidence="4" id="KW-0863">Zinc-finger</keyword>
<dbReference type="EMBL" id="JADNRY010000013">
    <property type="protein sequence ID" value="KAF9074418.1"/>
    <property type="molecule type" value="Genomic_DNA"/>
</dbReference>
<gene>
    <name evidence="10" type="ORF">BDP27DRAFT_1317050</name>
</gene>
<evidence type="ECO:0000256" key="7">
    <source>
        <dbReference type="ARBA" id="ARBA00023136"/>
    </source>
</evidence>
<keyword evidence="11" id="KW-1185">Reference proteome</keyword>
<dbReference type="Pfam" id="PF12906">
    <property type="entry name" value="RINGv"/>
    <property type="match status" value="1"/>
</dbReference>
<name>A0A9P5UDN4_9AGAR</name>